<dbReference type="STRING" id="1798392.A3A79_04140"/>
<dbReference type="PROSITE" id="PS51186">
    <property type="entry name" value="GNAT"/>
    <property type="match status" value="1"/>
</dbReference>
<dbReference type="GO" id="GO:0016747">
    <property type="term" value="F:acyltransferase activity, transferring groups other than amino-acyl groups"/>
    <property type="evidence" value="ECO:0007669"/>
    <property type="project" value="InterPro"/>
</dbReference>
<proteinExistence type="predicted"/>
<dbReference type="Proteomes" id="UP000178759">
    <property type="component" value="Unassembled WGS sequence"/>
</dbReference>
<accession>A0A1F6AIA3</accession>
<protein>
    <recommendedName>
        <fullName evidence="1">N-acetyltransferase domain-containing protein</fullName>
    </recommendedName>
</protein>
<reference evidence="2 3" key="1">
    <citation type="journal article" date="2016" name="Nat. Commun.">
        <title>Thousands of microbial genomes shed light on interconnected biogeochemical processes in an aquifer system.</title>
        <authorList>
            <person name="Anantharaman K."/>
            <person name="Brown C.T."/>
            <person name="Hug L.A."/>
            <person name="Sharon I."/>
            <person name="Castelle C.J."/>
            <person name="Probst A.J."/>
            <person name="Thomas B.C."/>
            <person name="Singh A."/>
            <person name="Wilkins M.J."/>
            <person name="Karaoz U."/>
            <person name="Brodie E.L."/>
            <person name="Williams K.H."/>
            <person name="Hubbard S.S."/>
            <person name="Banfield J.F."/>
        </authorList>
    </citation>
    <scope>NUCLEOTIDE SEQUENCE [LARGE SCALE GENOMIC DNA]</scope>
</reference>
<dbReference type="SUPFAM" id="SSF55729">
    <property type="entry name" value="Acyl-CoA N-acyltransferases (Nat)"/>
    <property type="match status" value="1"/>
</dbReference>
<dbReference type="AlphaFoldDB" id="A0A1F6AIA3"/>
<evidence type="ECO:0000259" key="1">
    <source>
        <dbReference type="PROSITE" id="PS51186"/>
    </source>
</evidence>
<dbReference type="EMBL" id="MFJV01000001">
    <property type="protein sequence ID" value="OGG24346.1"/>
    <property type="molecule type" value="Genomic_DNA"/>
</dbReference>
<dbReference type="CDD" id="cd04301">
    <property type="entry name" value="NAT_SF"/>
    <property type="match status" value="1"/>
</dbReference>
<feature type="domain" description="N-acetyltransferase" evidence="1">
    <location>
        <begin position="2"/>
        <end position="170"/>
    </location>
</feature>
<sequence>MTDSKSVKVMQNIDQAIEVMRDAGKWLAESGKNPSEWWKLENLNSEFLLQYAKPEEFYVATVDDKPAAAAILQFTQTGQDWQNVDKDFLQPALYIHWLCVHRDFAGKNLPKIMIEFAEKLAQKNDVKLLRVDTNAEEMKLRNMYEKLGFELIIIMKEDYRKTALYQKRVKWGV</sequence>
<evidence type="ECO:0000313" key="3">
    <source>
        <dbReference type="Proteomes" id="UP000178759"/>
    </source>
</evidence>
<name>A0A1F6AIA3_9BACT</name>
<dbReference type="Pfam" id="PF00583">
    <property type="entry name" value="Acetyltransf_1"/>
    <property type="match status" value="1"/>
</dbReference>
<dbReference type="InterPro" id="IPR016181">
    <property type="entry name" value="Acyl_CoA_acyltransferase"/>
</dbReference>
<dbReference type="InterPro" id="IPR000182">
    <property type="entry name" value="GNAT_dom"/>
</dbReference>
<dbReference type="Gene3D" id="3.40.630.30">
    <property type="match status" value="1"/>
</dbReference>
<comment type="caution">
    <text evidence="2">The sequence shown here is derived from an EMBL/GenBank/DDBJ whole genome shotgun (WGS) entry which is preliminary data.</text>
</comment>
<evidence type="ECO:0000313" key="2">
    <source>
        <dbReference type="EMBL" id="OGG24346.1"/>
    </source>
</evidence>
<gene>
    <name evidence="2" type="ORF">A3A79_04140</name>
</gene>
<organism evidence="2 3">
    <name type="scientific">Candidatus Gottesmanbacteria bacterium RIFCSPLOWO2_01_FULL_43_11b</name>
    <dbReference type="NCBI Taxonomy" id="1798392"/>
    <lineage>
        <taxon>Bacteria</taxon>
        <taxon>Candidatus Gottesmaniibacteriota</taxon>
    </lineage>
</organism>